<dbReference type="AlphaFoldDB" id="M1WZN6"/>
<keyword evidence="2" id="KW-1185">Reference proteome</keyword>
<evidence type="ECO:0000313" key="2">
    <source>
        <dbReference type="Proteomes" id="UP000053051"/>
    </source>
</evidence>
<comment type="caution">
    <text evidence="1">The sequence shown here is derived from an EMBL/GenBank/DDBJ whole genome shotgun (WGS) entry which is preliminary data.</text>
</comment>
<organism evidence="1 2">
    <name type="scientific">Richelia intracellularis HH01</name>
    <dbReference type="NCBI Taxonomy" id="1165094"/>
    <lineage>
        <taxon>Bacteria</taxon>
        <taxon>Bacillati</taxon>
        <taxon>Cyanobacteriota</taxon>
        <taxon>Cyanophyceae</taxon>
        <taxon>Nostocales</taxon>
        <taxon>Nostocaceae</taxon>
        <taxon>Richelia</taxon>
    </lineage>
</organism>
<gene>
    <name evidence="1" type="ORF">RINTHH_15820</name>
</gene>
<evidence type="ECO:0000313" key="1">
    <source>
        <dbReference type="EMBL" id="CCH67737.1"/>
    </source>
</evidence>
<reference evidence="2" key="2">
    <citation type="submission" date="2016-01" db="EMBL/GenBank/DDBJ databases">
        <title>Diatom-associated endosymboitic cyanobacterium lacks core nitrogen metabolism enzymes.</title>
        <authorList>
            <person name="Hilton J.A."/>
            <person name="Foster R.A."/>
            <person name="Tripp H.J."/>
            <person name="Carter B.J."/>
            <person name="Zehr J.P."/>
            <person name="Villareal T.A."/>
        </authorList>
    </citation>
    <scope>NUCLEOTIDE SEQUENCE [LARGE SCALE GENOMIC DNA]</scope>
    <source>
        <strain evidence="2">HH01</strain>
    </source>
</reference>
<proteinExistence type="predicted"/>
<reference evidence="1 2" key="1">
    <citation type="submission" date="2012-05" db="EMBL/GenBank/DDBJ databases">
        <authorList>
            <person name="Hilton J."/>
        </authorList>
    </citation>
    <scope>NUCLEOTIDE SEQUENCE [LARGE SCALE GENOMIC DNA]</scope>
    <source>
        <strain evidence="1 2">HH01</strain>
    </source>
</reference>
<sequence length="38" mass="4689">MEDKTINWQIKIKNITFFVVFPDHKFMRKIVYLMVVKS</sequence>
<dbReference type="EMBL" id="CAIY01000054">
    <property type="protein sequence ID" value="CCH67737.1"/>
    <property type="molecule type" value="Genomic_DNA"/>
</dbReference>
<accession>M1WZN6</accession>
<protein>
    <submittedName>
        <fullName evidence="1">Uncharacterized protein</fullName>
    </submittedName>
</protein>
<name>M1WZN6_9NOST</name>
<dbReference type="Proteomes" id="UP000053051">
    <property type="component" value="Unassembled WGS sequence"/>
</dbReference>